<accession>A0A520KUB4</accession>
<dbReference type="AlphaFoldDB" id="A0A520KUB4"/>
<proteinExistence type="predicted"/>
<dbReference type="Proteomes" id="UP000320766">
    <property type="component" value="Unassembled WGS sequence"/>
</dbReference>
<reference evidence="2 3" key="1">
    <citation type="journal article" date="2019" name="Nat. Microbiol.">
        <title>Wide diversity of methane and short-chain alkane metabolisms in uncultured archaea.</title>
        <authorList>
            <person name="Borrel G."/>
            <person name="Adam P.S."/>
            <person name="McKay L.J."/>
            <person name="Chen L.X."/>
            <person name="Sierra-Garcia I.N."/>
            <person name="Sieber C.M."/>
            <person name="Letourneur Q."/>
            <person name="Ghozlane A."/>
            <person name="Andersen G.L."/>
            <person name="Li W.J."/>
            <person name="Hallam S.J."/>
            <person name="Muyzer G."/>
            <person name="de Oliveira V.M."/>
            <person name="Inskeep W.P."/>
            <person name="Banfield J.F."/>
            <person name="Gribaldo S."/>
        </authorList>
    </citation>
    <scope>NUCLEOTIDE SEQUENCE [LARGE SCALE GENOMIC DNA]</scope>
    <source>
        <strain evidence="2">NM1b</strain>
    </source>
</reference>
<dbReference type="InterPro" id="IPR003033">
    <property type="entry name" value="SCP2_sterol-bd_dom"/>
</dbReference>
<dbReference type="Pfam" id="PF02036">
    <property type="entry name" value="SCP2"/>
    <property type="match status" value="1"/>
</dbReference>
<evidence type="ECO:0000313" key="3">
    <source>
        <dbReference type="Proteomes" id="UP000320766"/>
    </source>
</evidence>
<sequence>MYKAGSEEWIEKIKEFAGTNLMEDEGVKKLDKMLEDVEIHEEFVRLEGNDYELPKYGTDEWARAYDMIMDERLKLPEPYLMVFPEWCYLFEKGINEGPMSEEYKEVAKDWEGDVVLHIFPEESIGLEKDFYIHMGLHHGEVRPKSLRMVNEEDANRSAYMIHGTYDQWMKISSGELKIIKALMKGEMTLTGDLKRMMKQAKATRVLIDIQKSLPSISPDELGDEAFDVFKKFIKVFRAIAQI</sequence>
<evidence type="ECO:0000259" key="1">
    <source>
        <dbReference type="Pfam" id="PF02036"/>
    </source>
</evidence>
<dbReference type="InterPro" id="IPR036527">
    <property type="entry name" value="SCP2_sterol-bd_dom_sf"/>
</dbReference>
<organism evidence="2 3">
    <name type="scientific">Candidatus Methanolliviera hydrocarbonicum</name>
    <dbReference type="NCBI Taxonomy" id="2491085"/>
    <lineage>
        <taxon>Archaea</taxon>
        <taxon>Methanobacteriati</taxon>
        <taxon>Methanobacteriota</taxon>
        <taxon>Candidatus Methanoliparia</taxon>
        <taxon>Candidatus Methanoliparales</taxon>
        <taxon>Candidatus Methanollivieraceae</taxon>
        <taxon>Candidatus Methanolliviera</taxon>
    </lineage>
</organism>
<comment type="caution">
    <text evidence="2">The sequence shown here is derived from an EMBL/GenBank/DDBJ whole genome shotgun (WGS) entry which is preliminary data.</text>
</comment>
<feature type="domain" description="SCP2" evidence="1">
    <location>
        <begin position="131"/>
        <end position="200"/>
    </location>
</feature>
<protein>
    <recommendedName>
        <fullName evidence="1">SCP2 domain-containing protein</fullName>
    </recommendedName>
</protein>
<dbReference type="EMBL" id="RXIL01000172">
    <property type="protein sequence ID" value="RZN66121.1"/>
    <property type="molecule type" value="Genomic_DNA"/>
</dbReference>
<evidence type="ECO:0000313" key="2">
    <source>
        <dbReference type="EMBL" id="RZN66121.1"/>
    </source>
</evidence>
<dbReference type="Gene3D" id="3.30.1050.10">
    <property type="entry name" value="SCP2 sterol-binding domain"/>
    <property type="match status" value="1"/>
</dbReference>
<dbReference type="SUPFAM" id="SSF55718">
    <property type="entry name" value="SCP-like"/>
    <property type="match status" value="1"/>
</dbReference>
<name>A0A520KUB4_9EURY</name>
<gene>
    <name evidence="2" type="ORF">EF807_08820</name>
</gene>